<evidence type="ECO:0000256" key="1">
    <source>
        <dbReference type="SAM" id="MobiDB-lite"/>
    </source>
</evidence>
<sequence length="204" mass="20851">MRPLRAYAFAAAAFALQIALSSAAFAQEAVDPVKALAAPPARELPLKPSPEFAQFPRYVGTLGERQIVMRLAPKSDDPTGVHGEYQFTDTGEVILIAGDRAGSTLEAEESSDGTHITGNWVGTFADDGSLSGDRMEVDDSDPVAFELKPLAAGLPLPVASVAASKAATNAEQAAPAPAVALPSATPAGKGGQPVGGVSNLRTGE</sequence>
<comment type="caution">
    <text evidence="3">The sequence shown here is derived from an EMBL/GenBank/DDBJ whole genome shotgun (WGS) entry which is preliminary data.</text>
</comment>
<dbReference type="AlphaFoldDB" id="A0A3N6PYT9"/>
<reference evidence="3 4" key="1">
    <citation type="submission" date="2018-11" db="EMBL/GenBank/DDBJ databases">
        <title>Paraburkholderia sp. DHOA04, isolated from soil.</title>
        <authorList>
            <person name="Gao Z.-H."/>
            <person name="Qiu L.-H."/>
            <person name="Fu J.-C."/>
        </authorList>
    </citation>
    <scope>NUCLEOTIDE SEQUENCE [LARGE SCALE GENOMIC DNA]</scope>
    <source>
        <strain evidence="3 4">DHOA04</strain>
    </source>
</reference>
<evidence type="ECO:0000313" key="3">
    <source>
        <dbReference type="EMBL" id="RQH07590.1"/>
    </source>
</evidence>
<name>A0A3N6PYT9_9BURK</name>
<feature type="region of interest" description="Disordered" evidence="1">
    <location>
        <begin position="167"/>
        <end position="204"/>
    </location>
</feature>
<protein>
    <submittedName>
        <fullName evidence="3">Uncharacterized protein</fullName>
    </submittedName>
</protein>
<feature type="compositionally biased region" description="Low complexity" evidence="1">
    <location>
        <begin position="167"/>
        <end position="187"/>
    </location>
</feature>
<feature type="chain" id="PRO_5018056967" evidence="2">
    <location>
        <begin position="27"/>
        <end position="204"/>
    </location>
</feature>
<dbReference type="OrthoDB" id="9001603at2"/>
<dbReference type="EMBL" id="RQIS01000005">
    <property type="protein sequence ID" value="RQH07590.1"/>
    <property type="molecule type" value="Genomic_DNA"/>
</dbReference>
<evidence type="ECO:0000256" key="2">
    <source>
        <dbReference type="SAM" id="SignalP"/>
    </source>
</evidence>
<feature type="signal peptide" evidence="2">
    <location>
        <begin position="1"/>
        <end position="26"/>
    </location>
</feature>
<proteinExistence type="predicted"/>
<gene>
    <name evidence="3" type="ORF">D1Y85_08350</name>
</gene>
<accession>A0A3N6PYT9</accession>
<evidence type="ECO:0000313" key="4">
    <source>
        <dbReference type="Proteomes" id="UP000272778"/>
    </source>
</evidence>
<keyword evidence="2" id="KW-0732">Signal</keyword>
<dbReference type="Proteomes" id="UP000272778">
    <property type="component" value="Unassembled WGS sequence"/>
</dbReference>
<organism evidence="3 4">
    <name type="scientific">Paraburkholderia dinghuensis</name>
    <dbReference type="NCBI Taxonomy" id="2305225"/>
    <lineage>
        <taxon>Bacteria</taxon>
        <taxon>Pseudomonadati</taxon>
        <taxon>Pseudomonadota</taxon>
        <taxon>Betaproteobacteria</taxon>
        <taxon>Burkholderiales</taxon>
        <taxon>Burkholderiaceae</taxon>
        <taxon>Paraburkholderia</taxon>
    </lineage>
</organism>
<keyword evidence="4" id="KW-1185">Reference proteome</keyword>